<evidence type="ECO:0000313" key="1">
    <source>
        <dbReference type="EMBL" id="RRS00692.1"/>
    </source>
</evidence>
<organism evidence="1 2">
    <name type="scientific">Glycomyces terrestris</name>
    <dbReference type="NCBI Taxonomy" id="2493553"/>
    <lineage>
        <taxon>Bacteria</taxon>
        <taxon>Bacillati</taxon>
        <taxon>Actinomycetota</taxon>
        <taxon>Actinomycetes</taxon>
        <taxon>Glycomycetales</taxon>
        <taxon>Glycomycetaceae</taxon>
        <taxon>Glycomyces</taxon>
    </lineage>
</organism>
<keyword evidence="2" id="KW-1185">Reference proteome</keyword>
<gene>
    <name evidence="1" type="ORF">EIW28_09110</name>
</gene>
<comment type="caution">
    <text evidence="1">The sequence shown here is derived from an EMBL/GenBank/DDBJ whole genome shotgun (WGS) entry which is preliminary data.</text>
</comment>
<proteinExistence type="predicted"/>
<protein>
    <submittedName>
        <fullName evidence="1">Uncharacterized protein</fullName>
    </submittedName>
</protein>
<name>A0A426V1F0_9ACTN</name>
<dbReference type="OrthoDB" id="4842880at2"/>
<dbReference type="RefSeq" id="WP_125247369.1">
    <property type="nucleotide sequence ID" value="NZ_RSEB01000002.1"/>
</dbReference>
<evidence type="ECO:0000313" key="2">
    <source>
        <dbReference type="Proteomes" id="UP000277256"/>
    </source>
</evidence>
<reference evidence="1 2" key="1">
    <citation type="submission" date="2018-12" db="EMBL/GenBank/DDBJ databases">
        <title>Glycomyces sp. YIM 121974 draft genome.</title>
        <authorList>
            <person name="Li Q."/>
        </authorList>
    </citation>
    <scope>NUCLEOTIDE SEQUENCE [LARGE SCALE GENOMIC DNA]</scope>
    <source>
        <strain evidence="1 2">YIM 121974</strain>
    </source>
</reference>
<dbReference type="AlphaFoldDB" id="A0A426V1F0"/>
<dbReference type="EMBL" id="RSEB01000002">
    <property type="protein sequence ID" value="RRS00692.1"/>
    <property type="molecule type" value="Genomic_DNA"/>
</dbReference>
<accession>A0A426V1F0</accession>
<sequence>MPAERTEPPLSRTGRAVRVAAALAMVLALMATSVWGEDDFFPFAPFKMYSRATDPDGWVKSTGVILIDAEGERIAISDTDTGFRRAELEGQLPRFREDPGLLAHIAEAYEAAHPDDPEIVGAEIVIRRYELVDGARTGEETEEIVAVWTEEGTA</sequence>
<dbReference type="Proteomes" id="UP000277256">
    <property type="component" value="Unassembled WGS sequence"/>
</dbReference>